<dbReference type="EMBL" id="GG663737">
    <property type="protein sequence ID" value="EEH58741.1"/>
    <property type="molecule type" value="Genomic_DNA"/>
</dbReference>
<reference evidence="2 3" key="1">
    <citation type="journal article" date="2009" name="Science">
        <title>Green evolution and dynamic adaptations revealed by genomes of the marine picoeukaryotes Micromonas.</title>
        <authorList>
            <person name="Worden A.Z."/>
            <person name="Lee J.H."/>
            <person name="Mock T."/>
            <person name="Rouze P."/>
            <person name="Simmons M.P."/>
            <person name="Aerts A.L."/>
            <person name="Allen A.E."/>
            <person name="Cuvelier M.L."/>
            <person name="Derelle E."/>
            <person name="Everett M.V."/>
            <person name="Foulon E."/>
            <person name="Grimwood J."/>
            <person name="Gundlach H."/>
            <person name="Henrissat B."/>
            <person name="Napoli C."/>
            <person name="McDonald S.M."/>
            <person name="Parker M.S."/>
            <person name="Rombauts S."/>
            <person name="Salamov A."/>
            <person name="Von Dassow P."/>
            <person name="Badger J.H."/>
            <person name="Coutinho P.M."/>
            <person name="Demir E."/>
            <person name="Dubchak I."/>
            <person name="Gentemann C."/>
            <person name="Eikrem W."/>
            <person name="Gready J.E."/>
            <person name="John U."/>
            <person name="Lanier W."/>
            <person name="Lindquist E.A."/>
            <person name="Lucas S."/>
            <person name="Mayer K.F."/>
            <person name="Moreau H."/>
            <person name="Not F."/>
            <person name="Otillar R."/>
            <person name="Panaud O."/>
            <person name="Pangilinan J."/>
            <person name="Paulsen I."/>
            <person name="Piegu B."/>
            <person name="Poliakov A."/>
            <person name="Robbens S."/>
            <person name="Schmutz J."/>
            <person name="Toulza E."/>
            <person name="Wyss T."/>
            <person name="Zelensky A."/>
            <person name="Zhou K."/>
            <person name="Armbrust E.V."/>
            <person name="Bhattacharya D."/>
            <person name="Goodenough U.W."/>
            <person name="Van de Peer Y."/>
            <person name="Grigoriev I.V."/>
        </authorList>
    </citation>
    <scope>NUCLEOTIDE SEQUENCE [LARGE SCALE GENOMIC DNA]</scope>
    <source>
        <strain evidence="2 3">CCMP1545</strain>
    </source>
</reference>
<gene>
    <name evidence="2" type="ORF">MICPUCDRAFT_61934</name>
</gene>
<sequence length="380" mass="43450">MHSRAWDYVHLDPFGSVAPHLGASHTLVPIRPRSRGERRFLRTFAGASLRPPLAFNPRPRRLSTPSDAFQLHPDVRSYGTTLRRRRRESAARGDRERVRDGRVVPLRRVPGRRQAAIRRGSGSSRRTERRRFKQLRLSWPPPRVVQRARRSRSDRRRRARGGAARARDRGSPLVRPEGGALRVGRRSRASRRRRRGRGGGADRDDVALRRVRGVRSRRRRRRRRRERARVDVRVRTRGRGRGRTNRIRNRAETDEARTGVVGRARVGGVRVEDAGARRRGRRRVSRGARDDVALAATREGSVGRRGRRVVSLRGRVRRPSHGGAPERGRARGRAAARGSRRVEDALRRARGEDGRERGGVEVRSIHWSPYDRVGVVDADP</sequence>
<accession>C1MNF6</accession>
<evidence type="ECO:0000256" key="1">
    <source>
        <dbReference type="SAM" id="MobiDB-lite"/>
    </source>
</evidence>
<organism evidence="3">
    <name type="scientific">Micromonas pusilla (strain CCMP1545)</name>
    <name type="common">Picoplanktonic green alga</name>
    <dbReference type="NCBI Taxonomy" id="564608"/>
    <lineage>
        <taxon>Eukaryota</taxon>
        <taxon>Viridiplantae</taxon>
        <taxon>Chlorophyta</taxon>
        <taxon>Mamiellophyceae</taxon>
        <taxon>Mamiellales</taxon>
        <taxon>Mamiellaceae</taxon>
        <taxon>Micromonas</taxon>
    </lineage>
</organism>
<dbReference type="OrthoDB" id="2124888at2759"/>
<dbReference type="KEGG" id="mpp:MICPUCDRAFT_61934"/>
<name>C1MNF6_MICPC</name>
<feature type="compositionally biased region" description="Basic and acidic residues" evidence="1">
    <location>
        <begin position="340"/>
        <end position="359"/>
    </location>
</feature>
<feature type="compositionally biased region" description="Low complexity" evidence="1">
    <location>
        <begin position="103"/>
        <end position="124"/>
    </location>
</feature>
<keyword evidence="3" id="KW-1185">Reference proteome</keyword>
<dbReference type="GeneID" id="9682100"/>
<dbReference type="OMA" id="NARCREV"/>
<feature type="compositionally biased region" description="Basic and acidic residues" evidence="1">
    <location>
        <begin position="88"/>
        <end position="102"/>
    </location>
</feature>
<feature type="region of interest" description="Disordered" evidence="1">
    <location>
        <begin position="316"/>
        <end position="359"/>
    </location>
</feature>
<evidence type="ECO:0000313" key="2">
    <source>
        <dbReference type="EMBL" id="EEH58741.1"/>
    </source>
</evidence>
<feature type="compositionally biased region" description="Basic residues" evidence="1">
    <location>
        <begin position="146"/>
        <end position="160"/>
    </location>
</feature>
<dbReference type="RefSeq" id="XP_003057096.1">
    <property type="nucleotide sequence ID" value="XM_003057050.1"/>
</dbReference>
<feature type="region of interest" description="Disordered" evidence="1">
    <location>
        <begin position="55"/>
        <end position="206"/>
    </location>
</feature>
<feature type="compositionally biased region" description="Basic residues" evidence="1">
    <location>
        <begin position="183"/>
        <end position="197"/>
    </location>
</feature>
<protein>
    <submittedName>
        <fullName evidence="2">Predicted protein</fullName>
    </submittedName>
</protein>
<proteinExistence type="predicted"/>
<dbReference type="AlphaFoldDB" id="C1MNF6"/>
<dbReference type="Proteomes" id="UP000001876">
    <property type="component" value="Unassembled WGS sequence"/>
</dbReference>
<evidence type="ECO:0000313" key="3">
    <source>
        <dbReference type="Proteomes" id="UP000001876"/>
    </source>
</evidence>